<feature type="transmembrane region" description="Helical" evidence="8">
    <location>
        <begin position="28"/>
        <end position="52"/>
    </location>
</feature>
<evidence type="ECO:0000256" key="4">
    <source>
        <dbReference type="ARBA" id="ARBA00022475"/>
    </source>
</evidence>
<feature type="transmembrane region" description="Helical" evidence="8">
    <location>
        <begin position="266"/>
        <end position="289"/>
    </location>
</feature>
<evidence type="ECO:0000256" key="2">
    <source>
        <dbReference type="ARBA" id="ARBA00007069"/>
    </source>
</evidence>
<gene>
    <name evidence="10" type="ORF">QU481_05390</name>
</gene>
<keyword evidence="5 8" id="KW-0812">Transmembrane</keyword>
<keyword evidence="6 8" id="KW-1133">Transmembrane helix</keyword>
<feature type="transmembrane region" description="Helical" evidence="8">
    <location>
        <begin position="85"/>
        <end position="104"/>
    </location>
</feature>
<evidence type="ECO:0000256" key="7">
    <source>
        <dbReference type="ARBA" id="ARBA00023136"/>
    </source>
</evidence>
<evidence type="ECO:0000256" key="1">
    <source>
        <dbReference type="ARBA" id="ARBA00004651"/>
    </source>
</evidence>
<dbReference type="InterPro" id="IPR000515">
    <property type="entry name" value="MetI-like"/>
</dbReference>
<keyword evidence="3 8" id="KW-0813">Transport</keyword>
<dbReference type="Pfam" id="PF00528">
    <property type="entry name" value="BPD_transp_1"/>
    <property type="match status" value="1"/>
</dbReference>
<reference evidence="10" key="1">
    <citation type="submission" date="2023-06" db="EMBL/GenBank/DDBJ databases">
        <authorList>
            <person name="Zhang S."/>
        </authorList>
    </citation>
    <scope>NUCLEOTIDE SEQUENCE</scope>
    <source>
        <strain evidence="10">SG2303</strain>
    </source>
</reference>
<sequence>MKISLSSPLPMVADAVSARPRCLRYWRAMLLLVPMLALLALFCLAPMGWVLAHSVQGEHGLSLEHFWVILGSPFYRQAFDNSLRISLYSSVIALLITLFGAVSLRRVDGRLKNAVIALTNMTSNLSGVPLAFAFIILIGTNGALTLLLRQWGWLQDFHLYSRNGLILLYTYFQLPLGLLLLYPALDALDDHWQEAAALLGASHWAYWRHIALPVLAPALLGTFILLLANAMGAYATAFALTSGNFNLVTVRIASLVSGNIDLEPNLAAALSVLLVALLALVAAVNQWLLKRSYHAR</sequence>
<proteinExistence type="inferred from homology"/>
<dbReference type="Proteomes" id="UP001168540">
    <property type="component" value="Unassembled WGS sequence"/>
</dbReference>
<feature type="transmembrane region" description="Helical" evidence="8">
    <location>
        <begin position="205"/>
        <end position="227"/>
    </location>
</feature>
<dbReference type="RefSeq" id="WP_289828879.1">
    <property type="nucleotide sequence ID" value="NZ_JAUEDK010000006.1"/>
</dbReference>
<evidence type="ECO:0000259" key="9">
    <source>
        <dbReference type="PROSITE" id="PS50928"/>
    </source>
</evidence>
<dbReference type="PANTHER" id="PTHR42929">
    <property type="entry name" value="INNER MEMBRANE ABC TRANSPORTER PERMEASE PROTEIN YDCU-RELATED-RELATED"/>
    <property type="match status" value="1"/>
</dbReference>
<keyword evidence="4" id="KW-1003">Cell membrane</keyword>
<comment type="similarity">
    <text evidence="2">Belongs to the binding-protein-dependent transport system permease family. CysTW subfamily.</text>
</comment>
<dbReference type="Gene3D" id="1.10.3720.10">
    <property type="entry name" value="MetI-like"/>
    <property type="match status" value="1"/>
</dbReference>
<evidence type="ECO:0000313" key="10">
    <source>
        <dbReference type="EMBL" id="MDN0074325.1"/>
    </source>
</evidence>
<feature type="transmembrane region" description="Helical" evidence="8">
    <location>
        <begin position="124"/>
        <end position="144"/>
    </location>
</feature>
<dbReference type="CDD" id="cd06261">
    <property type="entry name" value="TM_PBP2"/>
    <property type="match status" value="1"/>
</dbReference>
<evidence type="ECO:0000256" key="6">
    <source>
        <dbReference type="ARBA" id="ARBA00022989"/>
    </source>
</evidence>
<evidence type="ECO:0000256" key="8">
    <source>
        <dbReference type="RuleBase" id="RU363032"/>
    </source>
</evidence>
<dbReference type="PROSITE" id="PS50928">
    <property type="entry name" value="ABC_TM1"/>
    <property type="match status" value="1"/>
</dbReference>
<evidence type="ECO:0000313" key="11">
    <source>
        <dbReference type="Proteomes" id="UP001168540"/>
    </source>
</evidence>
<dbReference type="SUPFAM" id="SSF161098">
    <property type="entry name" value="MetI-like"/>
    <property type="match status" value="1"/>
</dbReference>
<feature type="transmembrane region" description="Helical" evidence="8">
    <location>
        <begin position="165"/>
        <end position="185"/>
    </location>
</feature>
<comment type="caution">
    <text evidence="10">The sequence shown here is derived from an EMBL/GenBank/DDBJ whole genome shotgun (WGS) entry which is preliminary data.</text>
</comment>
<keyword evidence="11" id="KW-1185">Reference proteome</keyword>
<accession>A0ABT7XKM8</accession>
<comment type="subcellular location">
    <subcellularLocation>
        <location evidence="1 8">Cell membrane</location>
        <topology evidence="1 8">Multi-pass membrane protein</topology>
    </subcellularLocation>
</comment>
<dbReference type="PANTHER" id="PTHR42929:SF1">
    <property type="entry name" value="INNER MEMBRANE ABC TRANSPORTER PERMEASE PROTEIN YDCU-RELATED"/>
    <property type="match status" value="1"/>
</dbReference>
<name>A0ABT7XKM8_9NEIS</name>
<evidence type="ECO:0000256" key="5">
    <source>
        <dbReference type="ARBA" id="ARBA00022692"/>
    </source>
</evidence>
<dbReference type="InterPro" id="IPR035906">
    <property type="entry name" value="MetI-like_sf"/>
</dbReference>
<organism evidence="10 11">
    <name type="scientific">Crenobacter oryzisoli</name>
    <dbReference type="NCBI Taxonomy" id="3056844"/>
    <lineage>
        <taxon>Bacteria</taxon>
        <taxon>Pseudomonadati</taxon>
        <taxon>Pseudomonadota</taxon>
        <taxon>Betaproteobacteria</taxon>
        <taxon>Neisseriales</taxon>
        <taxon>Neisseriaceae</taxon>
        <taxon>Crenobacter</taxon>
    </lineage>
</organism>
<dbReference type="EMBL" id="JAUEDK010000006">
    <property type="protein sequence ID" value="MDN0074325.1"/>
    <property type="molecule type" value="Genomic_DNA"/>
</dbReference>
<feature type="domain" description="ABC transmembrane type-1" evidence="9">
    <location>
        <begin position="79"/>
        <end position="285"/>
    </location>
</feature>
<evidence type="ECO:0000256" key="3">
    <source>
        <dbReference type="ARBA" id="ARBA00022448"/>
    </source>
</evidence>
<keyword evidence="7 8" id="KW-0472">Membrane</keyword>
<protein>
    <submittedName>
        <fullName evidence="10">ABC transporter permease subunit</fullName>
    </submittedName>
</protein>